<proteinExistence type="predicted"/>
<comment type="caution">
    <text evidence="1">The sequence shown here is derived from an EMBL/GenBank/DDBJ whole genome shotgun (WGS) entry which is preliminary data.</text>
</comment>
<dbReference type="Proteomes" id="UP000008495">
    <property type="component" value="Unassembled WGS sequence"/>
</dbReference>
<sequence>MIMLTTKPVCYDAGLGVFGDTTGLSAVVVPSPVPVRLLASAVNPFFRPWFARMGAPMI</sequence>
<keyword evidence="2" id="KW-1185">Reference proteome</keyword>
<organism evidence="1 2">
    <name type="scientific">Austwickia chelonae NBRC 105200</name>
    <dbReference type="NCBI Taxonomy" id="1184607"/>
    <lineage>
        <taxon>Bacteria</taxon>
        <taxon>Bacillati</taxon>
        <taxon>Actinomycetota</taxon>
        <taxon>Actinomycetes</taxon>
        <taxon>Micrococcales</taxon>
        <taxon>Dermatophilaceae</taxon>
        <taxon>Austwickia</taxon>
    </lineage>
</organism>
<dbReference type="RefSeq" id="WP_006503045.1">
    <property type="nucleotide sequence ID" value="NZ_BAGZ01000008.1"/>
</dbReference>
<evidence type="ECO:0000313" key="1">
    <source>
        <dbReference type="EMBL" id="GAB78290.1"/>
    </source>
</evidence>
<reference evidence="1 2" key="1">
    <citation type="submission" date="2012-08" db="EMBL/GenBank/DDBJ databases">
        <title>Whole genome shotgun sequence of Austwickia chelonae NBRC 105200.</title>
        <authorList>
            <person name="Yoshida I."/>
            <person name="Hosoyama A."/>
            <person name="Tsuchikane K."/>
            <person name="Katsumata H."/>
            <person name="Ando Y."/>
            <person name="Ohji S."/>
            <person name="Hamada M."/>
            <person name="Tamura T."/>
            <person name="Yamazoe A."/>
            <person name="Yamazaki S."/>
            <person name="Fujita N."/>
        </authorList>
    </citation>
    <scope>NUCLEOTIDE SEQUENCE [LARGE SCALE GENOMIC DNA]</scope>
    <source>
        <strain evidence="1 2">NBRC 105200</strain>
    </source>
</reference>
<name>K6VSG9_9MICO</name>
<protein>
    <submittedName>
        <fullName evidence="1">Uncharacterized protein</fullName>
    </submittedName>
</protein>
<accession>K6VSG9</accession>
<dbReference type="AlphaFoldDB" id="K6VSG9"/>
<dbReference type="STRING" id="100225.SAMN05421595_0807"/>
<gene>
    <name evidence="1" type="ORF">AUCHE_08_05360</name>
</gene>
<dbReference type="EMBL" id="BAGZ01000008">
    <property type="protein sequence ID" value="GAB78290.1"/>
    <property type="molecule type" value="Genomic_DNA"/>
</dbReference>
<evidence type="ECO:0000313" key="2">
    <source>
        <dbReference type="Proteomes" id="UP000008495"/>
    </source>
</evidence>